<feature type="transmembrane region" description="Helical" evidence="10">
    <location>
        <begin position="275"/>
        <end position="298"/>
    </location>
</feature>
<evidence type="ECO:0000256" key="4">
    <source>
        <dbReference type="ARBA" id="ARBA00022475"/>
    </source>
</evidence>
<dbReference type="Pfam" id="PF00664">
    <property type="entry name" value="ABC_membrane"/>
    <property type="match status" value="1"/>
</dbReference>
<keyword evidence="13" id="KW-0378">Hydrolase</keyword>
<dbReference type="InterPro" id="IPR039421">
    <property type="entry name" value="Type_1_exporter"/>
</dbReference>
<dbReference type="GO" id="GO:0005524">
    <property type="term" value="F:ATP binding"/>
    <property type="evidence" value="ECO:0007669"/>
    <property type="project" value="UniProtKB-KW"/>
</dbReference>
<dbReference type="RefSeq" id="WP_026389940.1">
    <property type="nucleotide sequence ID" value="NZ_LR215048.1"/>
</dbReference>
<dbReference type="SUPFAM" id="SSF90123">
    <property type="entry name" value="ABC transporter transmembrane region"/>
    <property type="match status" value="1"/>
</dbReference>
<dbReference type="GO" id="GO:0005886">
    <property type="term" value="C:plasma membrane"/>
    <property type="evidence" value="ECO:0007669"/>
    <property type="project" value="UniProtKB-SubCell"/>
</dbReference>
<protein>
    <submittedName>
        <fullName evidence="13">ABC-type multidrug/protein/lipid transport system ATPase component</fullName>
        <ecNumber evidence="13">3.6.3.-</ecNumber>
    </submittedName>
</protein>
<comment type="similarity">
    <text evidence="2">Belongs to the ABC transporter superfamily.</text>
</comment>
<dbReference type="SMART" id="SM00382">
    <property type="entry name" value="AAA"/>
    <property type="match status" value="1"/>
</dbReference>
<keyword evidence="3" id="KW-0813">Transport</keyword>
<feature type="transmembrane region" description="Helical" evidence="10">
    <location>
        <begin position="52"/>
        <end position="73"/>
    </location>
</feature>
<evidence type="ECO:0000256" key="3">
    <source>
        <dbReference type="ARBA" id="ARBA00022448"/>
    </source>
</evidence>
<evidence type="ECO:0000313" key="14">
    <source>
        <dbReference type="Proteomes" id="UP000289841"/>
    </source>
</evidence>
<evidence type="ECO:0000259" key="12">
    <source>
        <dbReference type="PROSITE" id="PS50929"/>
    </source>
</evidence>
<dbReference type="SUPFAM" id="SSF52540">
    <property type="entry name" value="P-loop containing nucleoside triphosphate hydrolases"/>
    <property type="match status" value="1"/>
</dbReference>
<dbReference type="PANTHER" id="PTHR43394:SF1">
    <property type="entry name" value="ATP-BINDING CASSETTE SUB-FAMILY B MEMBER 10, MITOCHONDRIAL"/>
    <property type="match status" value="1"/>
</dbReference>
<dbReference type="Gene3D" id="3.40.50.300">
    <property type="entry name" value="P-loop containing nucleotide triphosphate hydrolases"/>
    <property type="match status" value="1"/>
</dbReference>
<dbReference type="InterPro" id="IPR017871">
    <property type="entry name" value="ABC_transporter-like_CS"/>
</dbReference>
<proteinExistence type="inferred from homology"/>
<dbReference type="PROSITE" id="PS50929">
    <property type="entry name" value="ABC_TM1F"/>
    <property type="match status" value="1"/>
</dbReference>
<keyword evidence="9 10" id="KW-0472">Membrane</keyword>
<feature type="transmembrane region" description="Helical" evidence="10">
    <location>
        <begin position="133"/>
        <end position="150"/>
    </location>
</feature>
<evidence type="ECO:0000256" key="5">
    <source>
        <dbReference type="ARBA" id="ARBA00022692"/>
    </source>
</evidence>
<feature type="domain" description="ABC transmembrane type-1" evidence="12">
    <location>
        <begin position="16"/>
        <end position="296"/>
    </location>
</feature>
<feature type="transmembrane region" description="Helical" evidence="10">
    <location>
        <begin position="242"/>
        <end position="263"/>
    </location>
</feature>
<dbReference type="KEGG" id="aaxa:NCTC10138_01413"/>
<dbReference type="FunFam" id="3.40.50.300:FF:000221">
    <property type="entry name" value="Multidrug ABC transporter ATP-binding protein"/>
    <property type="match status" value="1"/>
</dbReference>
<dbReference type="InterPro" id="IPR036640">
    <property type="entry name" value="ABC1_TM_sf"/>
</dbReference>
<sequence length="574" mass="64861">MKQIFKYLNTCKKETILTPIFVLLEVIFEILIPILMGKMIDDGIKLGDITLVYRYGALMIVFAFLSLVFGVLATKTASTAASQLARNLRKAQYEKIQTYSFENIDHFQTSSLITRMTMDVNMVQQAFQMNIRIAFRAPMLLVFSIVSAAFVGGKIALVFVTIIPILGFGLWFIMSRAHKHFMKMFKKVDNLNLKVQEDLAGIRTIKSYVREEYENKEFEEISRDVSENSKRAEKWIIFNNPLMQFSIAVCFVLISWFGAKAMVNNTLTDGAFSNIIIYVMQVLVSLMMLSQVFLMLVISRASVERITEVLNEVPSIKESKNPIKEIKSGAFEFINVDFKYNSNDEKDILKNINFSIPSGAFVGIFGGTGTGKTSLVQLISRLYDVSDGKVLVDGNDVRDYDLNVLRENVVTVLQKNVLFSGTIRDNIKWGKEDATDEEIIDALKKSQAYEFVSQMHDGLDTWIDQGGVNVSGGQRQRLCIARALISNPKILILDDSTSAVDTKTDALIRDSLKNESPLMTKVVVSQRLSSIEDADYIIILDENGINAIGNHETLFKENQIYHDVYITQKRGKEE</sequence>
<evidence type="ECO:0000256" key="7">
    <source>
        <dbReference type="ARBA" id="ARBA00022840"/>
    </source>
</evidence>
<feature type="domain" description="ABC transporter" evidence="11">
    <location>
        <begin position="331"/>
        <end position="567"/>
    </location>
</feature>
<keyword evidence="4" id="KW-1003">Cell membrane</keyword>
<organism evidence="13 14">
    <name type="scientific">Haploplasma axanthum</name>
    <name type="common">Acholeplasma axanthum</name>
    <dbReference type="NCBI Taxonomy" id="29552"/>
    <lineage>
        <taxon>Bacteria</taxon>
        <taxon>Bacillati</taxon>
        <taxon>Mycoplasmatota</taxon>
        <taxon>Mollicutes</taxon>
        <taxon>Acholeplasmatales</taxon>
        <taxon>Acholeplasmataceae</taxon>
        <taxon>Haploplasma</taxon>
    </lineage>
</organism>
<dbReference type="OrthoDB" id="383768at2"/>
<evidence type="ECO:0000259" key="11">
    <source>
        <dbReference type="PROSITE" id="PS50893"/>
    </source>
</evidence>
<dbReference type="EC" id="3.6.3.-" evidence="13"/>
<keyword evidence="7" id="KW-0067">ATP-binding</keyword>
<dbReference type="Proteomes" id="UP000289841">
    <property type="component" value="Chromosome"/>
</dbReference>
<dbReference type="PROSITE" id="PS50893">
    <property type="entry name" value="ABC_TRANSPORTER_2"/>
    <property type="match status" value="1"/>
</dbReference>
<evidence type="ECO:0000256" key="9">
    <source>
        <dbReference type="ARBA" id="ARBA00023136"/>
    </source>
</evidence>
<dbReference type="Pfam" id="PF00005">
    <property type="entry name" value="ABC_tran"/>
    <property type="match status" value="1"/>
</dbReference>
<keyword evidence="6" id="KW-0547">Nucleotide-binding</keyword>
<comment type="subcellular location">
    <subcellularLocation>
        <location evidence="1">Cell membrane</location>
        <topology evidence="1">Multi-pass membrane protein</topology>
    </subcellularLocation>
</comment>
<dbReference type="PANTHER" id="PTHR43394">
    <property type="entry name" value="ATP-DEPENDENT PERMEASE MDL1, MITOCHONDRIAL"/>
    <property type="match status" value="1"/>
</dbReference>
<dbReference type="InterPro" id="IPR027417">
    <property type="entry name" value="P-loop_NTPase"/>
</dbReference>
<keyword evidence="14" id="KW-1185">Reference proteome</keyword>
<dbReference type="PROSITE" id="PS00211">
    <property type="entry name" value="ABC_TRANSPORTER_1"/>
    <property type="match status" value="1"/>
</dbReference>
<dbReference type="CDD" id="cd18548">
    <property type="entry name" value="ABC_6TM_Tm287_like"/>
    <property type="match status" value="1"/>
</dbReference>
<name>A0A449BEY7_HAPAX</name>
<reference evidence="13 14" key="1">
    <citation type="submission" date="2019-01" db="EMBL/GenBank/DDBJ databases">
        <authorList>
            <consortium name="Pathogen Informatics"/>
        </authorList>
    </citation>
    <scope>NUCLEOTIDE SEQUENCE [LARGE SCALE GENOMIC DNA]</scope>
    <source>
        <strain evidence="13 14">NCTC10138</strain>
    </source>
</reference>
<keyword evidence="5 10" id="KW-0812">Transmembrane</keyword>
<feature type="transmembrane region" description="Helical" evidence="10">
    <location>
        <begin position="156"/>
        <end position="174"/>
    </location>
</feature>
<evidence type="ECO:0000256" key="1">
    <source>
        <dbReference type="ARBA" id="ARBA00004651"/>
    </source>
</evidence>
<dbReference type="InterPro" id="IPR011527">
    <property type="entry name" value="ABC1_TM_dom"/>
</dbReference>
<evidence type="ECO:0000256" key="10">
    <source>
        <dbReference type="SAM" id="Phobius"/>
    </source>
</evidence>
<gene>
    <name evidence="13" type="primary">mldB1_13</name>
    <name evidence="13" type="ORF">NCTC10138_01413</name>
</gene>
<dbReference type="GO" id="GO:0016887">
    <property type="term" value="F:ATP hydrolysis activity"/>
    <property type="evidence" value="ECO:0007669"/>
    <property type="project" value="InterPro"/>
</dbReference>
<evidence type="ECO:0000256" key="6">
    <source>
        <dbReference type="ARBA" id="ARBA00022741"/>
    </source>
</evidence>
<dbReference type="AlphaFoldDB" id="A0A449BEY7"/>
<dbReference type="InterPro" id="IPR003593">
    <property type="entry name" value="AAA+_ATPase"/>
</dbReference>
<dbReference type="InterPro" id="IPR003439">
    <property type="entry name" value="ABC_transporter-like_ATP-bd"/>
</dbReference>
<accession>A0A449BEY7</accession>
<dbReference type="EMBL" id="LR215048">
    <property type="protein sequence ID" value="VEU81023.1"/>
    <property type="molecule type" value="Genomic_DNA"/>
</dbReference>
<dbReference type="GO" id="GO:0015421">
    <property type="term" value="F:ABC-type oligopeptide transporter activity"/>
    <property type="evidence" value="ECO:0007669"/>
    <property type="project" value="TreeGrafter"/>
</dbReference>
<evidence type="ECO:0000256" key="2">
    <source>
        <dbReference type="ARBA" id="ARBA00005417"/>
    </source>
</evidence>
<evidence type="ECO:0000313" key="13">
    <source>
        <dbReference type="EMBL" id="VEU81023.1"/>
    </source>
</evidence>
<feature type="transmembrane region" description="Helical" evidence="10">
    <location>
        <begin position="20"/>
        <end position="40"/>
    </location>
</feature>
<dbReference type="STRING" id="1278311.GCA_000428705_00105"/>
<dbReference type="Gene3D" id="1.20.1560.10">
    <property type="entry name" value="ABC transporter type 1, transmembrane domain"/>
    <property type="match status" value="1"/>
</dbReference>
<evidence type="ECO:0000256" key="8">
    <source>
        <dbReference type="ARBA" id="ARBA00022989"/>
    </source>
</evidence>
<keyword evidence="8 10" id="KW-1133">Transmembrane helix</keyword>